<organism evidence="2 3">
    <name type="scientific">Zophobas morio</name>
    <dbReference type="NCBI Taxonomy" id="2755281"/>
    <lineage>
        <taxon>Eukaryota</taxon>
        <taxon>Metazoa</taxon>
        <taxon>Ecdysozoa</taxon>
        <taxon>Arthropoda</taxon>
        <taxon>Hexapoda</taxon>
        <taxon>Insecta</taxon>
        <taxon>Pterygota</taxon>
        <taxon>Neoptera</taxon>
        <taxon>Endopterygota</taxon>
        <taxon>Coleoptera</taxon>
        <taxon>Polyphaga</taxon>
        <taxon>Cucujiformia</taxon>
        <taxon>Tenebrionidae</taxon>
        <taxon>Zophobas</taxon>
    </lineage>
</organism>
<gene>
    <name evidence="2" type="ORF">Zmor_023382</name>
</gene>
<feature type="signal peptide" evidence="1">
    <location>
        <begin position="1"/>
        <end position="19"/>
    </location>
</feature>
<keyword evidence="3" id="KW-1185">Reference proteome</keyword>
<dbReference type="AlphaFoldDB" id="A0AA38HZS2"/>
<evidence type="ECO:0008006" key="4">
    <source>
        <dbReference type="Google" id="ProtNLM"/>
    </source>
</evidence>
<dbReference type="Proteomes" id="UP001168821">
    <property type="component" value="Unassembled WGS sequence"/>
</dbReference>
<feature type="chain" id="PRO_5041333431" description="Protein quiver" evidence="1">
    <location>
        <begin position="20"/>
        <end position="120"/>
    </location>
</feature>
<name>A0AA38HZS2_9CUCU</name>
<evidence type="ECO:0000256" key="1">
    <source>
        <dbReference type="SAM" id="SignalP"/>
    </source>
</evidence>
<reference evidence="2" key="1">
    <citation type="journal article" date="2023" name="G3 (Bethesda)">
        <title>Whole genome assemblies of Zophobas morio and Tenebrio molitor.</title>
        <authorList>
            <person name="Kaur S."/>
            <person name="Stinson S.A."/>
            <person name="diCenzo G.C."/>
        </authorList>
    </citation>
    <scope>NUCLEOTIDE SEQUENCE</scope>
    <source>
        <strain evidence="2">QUZm001</strain>
    </source>
</reference>
<protein>
    <recommendedName>
        <fullName evidence="4">Protein quiver</fullName>
    </recommendedName>
</protein>
<sequence length="120" mass="12831">MKAILVLAVLCLAICETFADDTLECYQCNPVTSECEVGKADSIKCGKTNASKCLKQIRKGTSDETKAIRKCVVPDGSGNVACPNGFDCHVCDSDMCNTGSVTKVTWVSVIGVFLAVLHMY</sequence>
<proteinExistence type="predicted"/>
<keyword evidence="1" id="KW-0732">Signal</keyword>
<evidence type="ECO:0000313" key="2">
    <source>
        <dbReference type="EMBL" id="KAJ3645746.1"/>
    </source>
</evidence>
<dbReference type="EMBL" id="JALNTZ010000007">
    <property type="protein sequence ID" value="KAJ3645746.1"/>
    <property type="molecule type" value="Genomic_DNA"/>
</dbReference>
<evidence type="ECO:0000313" key="3">
    <source>
        <dbReference type="Proteomes" id="UP001168821"/>
    </source>
</evidence>
<accession>A0AA38HZS2</accession>
<comment type="caution">
    <text evidence="2">The sequence shown here is derived from an EMBL/GenBank/DDBJ whole genome shotgun (WGS) entry which is preliminary data.</text>
</comment>